<sequence length="206" mass="22099">MLYLASTASDLRHADPRIGVMTGPACGGLGSIRHGHPWASDCGVYSSTGKEQYCPHSFVQHLDRLEAYADTCLFVVVPDHPGDGPATLQRFLDHAPFLVGRGFPLAYVMQDGAEHLPFPEGMSVAFLGGTDPWRARHGAAMIRRAKAEGFPVHVGRVNSARRVRALAALGVDSVDGTYIGFRGVERGLAEIAGWLAQDRLPVLLAG</sequence>
<organism evidence="1 2">
    <name type="scientific">Deinococcus aluminii</name>
    <dbReference type="NCBI Taxonomy" id="1656885"/>
    <lineage>
        <taxon>Bacteria</taxon>
        <taxon>Thermotogati</taxon>
        <taxon>Deinococcota</taxon>
        <taxon>Deinococci</taxon>
        <taxon>Deinococcales</taxon>
        <taxon>Deinococcaceae</taxon>
        <taxon>Deinococcus</taxon>
    </lineage>
</organism>
<dbReference type="Proteomes" id="UP001404956">
    <property type="component" value="Unassembled WGS sequence"/>
</dbReference>
<accession>A0ABP9XFG8</accession>
<dbReference type="RefSeq" id="WP_345455115.1">
    <property type="nucleotide sequence ID" value="NZ_BAABRV010000005.1"/>
</dbReference>
<name>A0ABP9XFG8_9DEIO</name>
<proteinExistence type="predicted"/>
<dbReference type="EMBL" id="BAABRV010000005">
    <property type="protein sequence ID" value="GAA5534094.1"/>
    <property type="molecule type" value="Genomic_DNA"/>
</dbReference>
<keyword evidence="2" id="KW-1185">Reference proteome</keyword>
<evidence type="ECO:0000313" key="1">
    <source>
        <dbReference type="EMBL" id="GAA5534094.1"/>
    </source>
</evidence>
<reference evidence="1 2" key="1">
    <citation type="submission" date="2024-02" db="EMBL/GenBank/DDBJ databases">
        <title>Deinococcus aluminii NBRC 112889.</title>
        <authorList>
            <person name="Ichikawa N."/>
            <person name="Katano-Makiyama Y."/>
            <person name="Hidaka K."/>
        </authorList>
    </citation>
    <scope>NUCLEOTIDE SEQUENCE [LARGE SCALE GENOMIC DNA]</scope>
    <source>
        <strain evidence="1 2">NBRC 112889</strain>
    </source>
</reference>
<comment type="caution">
    <text evidence="1">The sequence shown here is derived from an EMBL/GenBank/DDBJ whole genome shotgun (WGS) entry which is preliminary data.</text>
</comment>
<evidence type="ECO:0000313" key="2">
    <source>
        <dbReference type="Proteomes" id="UP001404956"/>
    </source>
</evidence>
<gene>
    <name evidence="1" type="ORF">Dalu01_02502</name>
</gene>
<protein>
    <submittedName>
        <fullName evidence="1">Uncharacterized protein</fullName>
    </submittedName>
</protein>